<evidence type="ECO:0000256" key="2">
    <source>
        <dbReference type="SAM" id="Phobius"/>
    </source>
</evidence>
<evidence type="ECO:0000313" key="4">
    <source>
        <dbReference type="EMBL" id="CAG9610394.1"/>
    </source>
</evidence>
<organism evidence="4 5">
    <name type="scientific">Pseudoneobacillus rhizosphaerae</name>
    <dbReference type="NCBI Taxonomy" id="2880968"/>
    <lineage>
        <taxon>Bacteria</taxon>
        <taxon>Bacillati</taxon>
        <taxon>Bacillota</taxon>
        <taxon>Bacilli</taxon>
        <taxon>Bacillales</taxon>
        <taxon>Bacillaceae</taxon>
        <taxon>Pseudoneobacillus</taxon>
    </lineage>
</organism>
<name>A0A9C7GD85_9BACI</name>
<proteinExistence type="inferred from homology"/>
<evidence type="ECO:0000313" key="5">
    <source>
        <dbReference type="Proteomes" id="UP000789845"/>
    </source>
</evidence>
<feature type="transmembrane region" description="Helical" evidence="2">
    <location>
        <begin position="12"/>
        <end position="32"/>
    </location>
</feature>
<keyword evidence="2" id="KW-0812">Transmembrane</keyword>
<evidence type="ECO:0000259" key="3">
    <source>
        <dbReference type="Pfam" id="PF09335"/>
    </source>
</evidence>
<accession>A0A9C7GD85</accession>
<keyword evidence="2" id="KW-0472">Membrane</keyword>
<dbReference type="InterPro" id="IPR032816">
    <property type="entry name" value="VTT_dom"/>
</dbReference>
<comment type="similarity">
    <text evidence="1">Belongs to the DedA family.</text>
</comment>
<gene>
    <name evidence="4" type="primary">dedA</name>
    <name evidence="4" type="ORF">NEOCIP111885_04168</name>
</gene>
<dbReference type="RefSeq" id="WP_230498731.1">
    <property type="nucleotide sequence ID" value="NZ_CAKJTG010000035.1"/>
</dbReference>
<dbReference type="Proteomes" id="UP000789845">
    <property type="component" value="Unassembled WGS sequence"/>
</dbReference>
<feature type="domain" description="VTT" evidence="3">
    <location>
        <begin position="31"/>
        <end position="156"/>
    </location>
</feature>
<keyword evidence="2" id="KW-1133">Transmembrane helix</keyword>
<feature type="transmembrane region" description="Helical" evidence="2">
    <location>
        <begin position="52"/>
        <end position="73"/>
    </location>
</feature>
<reference evidence="4" key="1">
    <citation type="submission" date="2021-10" db="EMBL/GenBank/DDBJ databases">
        <authorList>
            <person name="Criscuolo A."/>
        </authorList>
    </citation>
    <scope>NUCLEOTIDE SEQUENCE</scope>
    <source>
        <strain evidence="4">CIP111885</strain>
    </source>
</reference>
<dbReference type="PANTHER" id="PTHR42709:SF9">
    <property type="entry name" value="ALKALINE PHOSPHATASE LIKE PROTEIN"/>
    <property type="match status" value="1"/>
</dbReference>
<keyword evidence="5" id="KW-1185">Reference proteome</keyword>
<protein>
    <submittedName>
        <fullName evidence="4">Protein DedA</fullName>
    </submittedName>
</protein>
<dbReference type="EMBL" id="CAKJTG010000035">
    <property type="protein sequence ID" value="CAG9610394.1"/>
    <property type="molecule type" value="Genomic_DNA"/>
</dbReference>
<dbReference type="AlphaFoldDB" id="A0A9C7GD85"/>
<dbReference type="InterPro" id="IPR051311">
    <property type="entry name" value="DedA_domain"/>
</dbReference>
<dbReference type="PANTHER" id="PTHR42709">
    <property type="entry name" value="ALKALINE PHOSPHATASE LIKE PROTEIN"/>
    <property type="match status" value="1"/>
</dbReference>
<feature type="transmembrane region" description="Helical" evidence="2">
    <location>
        <begin position="170"/>
        <end position="189"/>
    </location>
</feature>
<dbReference type="Pfam" id="PF09335">
    <property type="entry name" value="VTT_dom"/>
    <property type="match status" value="1"/>
</dbReference>
<dbReference type="GO" id="GO:0005886">
    <property type="term" value="C:plasma membrane"/>
    <property type="evidence" value="ECO:0007669"/>
    <property type="project" value="TreeGrafter"/>
</dbReference>
<sequence>MDLGSVVEIIQHHGYLALFLSFYVCLLGLPIPNEVLVMTGGLLVSTNYFHPVFTFLIVYVTVILNATILFFIGKTFGNRIICKLEKIEKINKNLIKASSLIHRYGSYAASICYLLPIVRHLIPFLMGTYRISYSNFARFSYLSGFIWTLALFLVGHFFSTKIDLIGRNLYVVGVSVLFLLCGMLVVVTIKKVLSQRLYS</sequence>
<evidence type="ECO:0000256" key="1">
    <source>
        <dbReference type="ARBA" id="ARBA00010792"/>
    </source>
</evidence>
<feature type="transmembrane region" description="Helical" evidence="2">
    <location>
        <begin position="139"/>
        <end position="158"/>
    </location>
</feature>
<comment type="caution">
    <text evidence="4">The sequence shown here is derived from an EMBL/GenBank/DDBJ whole genome shotgun (WGS) entry which is preliminary data.</text>
</comment>